<feature type="domain" description="Terpene synthase metal-binding" evidence="6">
    <location>
        <begin position="537"/>
        <end position="771"/>
    </location>
</feature>
<reference evidence="7" key="1">
    <citation type="submission" date="2020-03" db="EMBL/GenBank/DDBJ databases">
        <title>A high-quality chromosome-level genome assembly of a woody plant with both climbing and erect habits, Rhamnella rubrinervis.</title>
        <authorList>
            <person name="Lu Z."/>
            <person name="Yang Y."/>
            <person name="Zhu X."/>
            <person name="Sun Y."/>
        </authorList>
    </citation>
    <scope>NUCLEOTIDE SEQUENCE</scope>
    <source>
        <strain evidence="7">BYM</strain>
        <tissue evidence="7">Leaf</tissue>
    </source>
</reference>
<protein>
    <recommendedName>
        <fullName evidence="9">(+)-delta-cadinene synthase</fullName>
    </recommendedName>
</protein>
<keyword evidence="8" id="KW-1185">Reference proteome</keyword>
<dbReference type="Pfam" id="PF03936">
    <property type="entry name" value="Terpene_synth_C"/>
    <property type="match status" value="1"/>
</dbReference>
<dbReference type="GO" id="GO:0016102">
    <property type="term" value="P:diterpenoid biosynthetic process"/>
    <property type="evidence" value="ECO:0007669"/>
    <property type="project" value="TreeGrafter"/>
</dbReference>
<dbReference type="EMBL" id="VOIH02000003">
    <property type="protein sequence ID" value="KAF3451526.1"/>
    <property type="molecule type" value="Genomic_DNA"/>
</dbReference>
<evidence type="ECO:0000259" key="6">
    <source>
        <dbReference type="Pfam" id="PF03936"/>
    </source>
</evidence>
<dbReference type="Gene3D" id="1.50.10.130">
    <property type="entry name" value="Terpene synthase, N-terminal domain"/>
    <property type="match status" value="1"/>
</dbReference>
<dbReference type="InterPro" id="IPR036965">
    <property type="entry name" value="Terpene_synth_N_sf"/>
</dbReference>
<keyword evidence="3" id="KW-0460">Magnesium</keyword>
<keyword evidence="2" id="KW-0479">Metal-binding</keyword>
<dbReference type="SFLD" id="SFLDG01014">
    <property type="entry name" value="Terpene_Cyclase_Like_1_N-term"/>
    <property type="match status" value="1"/>
</dbReference>
<sequence>MELPHYSSIEAQVKSIKEAMFSSDINPYSFVSPSAYDTAWLAMVPDHSHHNTNPMFTNCLYWVLTNQKQQGFWGECDGHGMPTIECLVATLACIVALKKWNVGSPMIHKGLDYIHSNNAKKFLNEINKDRCPRWLAIVFPTMVELARTVGLDVELEEAIMSNILYQRQRILDTEQLVDKYHYPPLLSFLEALPSSHYIVDEQQITKHLSGDGSLFQSPSATAFAFMATGNTDCLTYLQSLAQICANGAVPTTYPMDEDLIKLSVVNHVQRLGLAEHFMLETEQVLEQVYKNYKKQESWSNPRNSIGVQLLKDSLAFRLLRMQGYNVLPCRGYRWVAGYTFDATFNKGKQIRKRSAEVVIPRTMAVHLTEIMQRRSLCGTEGNISWPFVSSSEEEIRDLIKNNHEYFFSVVLNIYRATDVMFHGEDKLEEARSFSRNLLEKSISSEEADKGLDHQTSFRKILIEHELSLPWTARLDHLEHRFWIEDNYENNALWMGKAFFQRLSSHYNDKLIRLATQNYEFRQLIYKYELQELSRWSKDWGLKNMGFGRENTTHCYFAIAASHCLPIDSDVRIMVAKSAIIITVADDFFDMEGSLSDLQTLTHAIKRWDDKGLCGPARTIFNALDNFVRDMATKHLHRQGCDITNELRDLWYETFESWMTEAKWSRSENAPSIDEYLKVGMTSIAIHTIVLPASCFLNPSLPASKLRPPNYQTITKLLMLSSRLLNDIQSYQKEKGQGKMNSVLLYLKKNPESDIEETVAYIKDEILDKKKKELIQHALMDGFIVDDLPKPCKLLHLSCLKVFQMFFNSSNRFDSNGTEMLQDINKAIYKPLSLPRLLHFCVSFLGLVLLILLLQEIGILNSLCEFLRLSSRSHSFLVLSSGLRPKKAYVYAVLLWLPLFVVKEVFKAIKSKGDPLCWSSFHAFLRIRNCFERRDWTLEWQSRLRNSVADSAAKFTLSVNDALVVDDFSLRRLPSVIVDLILAEQAGAAL</sequence>
<comment type="caution">
    <text evidence="7">The sequence shown here is derived from an EMBL/GenBank/DDBJ whole genome shotgun (WGS) entry which is preliminary data.</text>
</comment>
<evidence type="ECO:0000256" key="3">
    <source>
        <dbReference type="ARBA" id="ARBA00022842"/>
    </source>
</evidence>
<dbReference type="PANTHER" id="PTHR31739:SF25">
    <property type="entry name" value="(E,E)-GERANYLLINALOOL SYNTHASE"/>
    <property type="match status" value="1"/>
</dbReference>
<dbReference type="OrthoDB" id="2343925at2759"/>
<dbReference type="InterPro" id="IPR008949">
    <property type="entry name" value="Isoprenoid_synthase_dom_sf"/>
</dbReference>
<dbReference type="InterPro" id="IPR001906">
    <property type="entry name" value="Terpene_synth_N"/>
</dbReference>
<dbReference type="Gene3D" id="1.10.600.10">
    <property type="entry name" value="Farnesyl Diphosphate Synthase"/>
    <property type="match status" value="1"/>
</dbReference>
<evidence type="ECO:0000256" key="4">
    <source>
        <dbReference type="ARBA" id="ARBA00023239"/>
    </source>
</evidence>
<feature type="domain" description="Terpene synthase N-terminal" evidence="5">
    <location>
        <begin position="212"/>
        <end position="327"/>
    </location>
</feature>
<dbReference type="FunFam" id="1.10.600.10:FF:000036">
    <property type="entry name" value="cis-abienol synthase, chloroplastic"/>
    <property type="match status" value="1"/>
</dbReference>
<dbReference type="Proteomes" id="UP000796880">
    <property type="component" value="Unassembled WGS sequence"/>
</dbReference>
<keyword evidence="4" id="KW-0456">Lyase</keyword>
<dbReference type="GO" id="GO:0000287">
    <property type="term" value="F:magnesium ion binding"/>
    <property type="evidence" value="ECO:0007669"/>
    <property type="project" value="InterPro"/>
</dbReference>
<dbReference type="SUPFAM" id="SSF48576">
    <property type="entry name" value="Terpenoid synthases"/>
    <property type="match status" value="1"/>
</dbReference>
<name>A0A8K0HFL9_9ROSA</name>
<evidence type="ECO:0000259" key="5">
    <source>
        <dbReference type="Pfam" id="PF01397"/>
    </source>
</evidence>
<organism evidence="7 8">
    <name type="scientific">Rhamnella rubrinervis</name>
    <dbReference type="NCBI Taxonomy" id="2594499"/>
    <lineage>
        <taxon>Eukaryota</taxon>
        <taxon>Viridiplantae</taxon>
        <taxon>Streptophyta</taxon>
        <taxon>Embryophyta</taxon>
        <taxon>Tracheophyta</taxon>
        <taxon>Spermatophyta</taxon>
        <taxon>Magnoliopsida</taxon>
        <taxon>eudicotyledons</taxon>
        <taxon>Gunneridae</taxon>
        <taxon>Pentapetalae</taxon>
        <taxon>rosids</taxon>
        <taxon>fabids</taxon>
        <taxon>Rosales</taxon>
        <taxon>Rhamnaceae</taxon>
        <taxon>rhamnoid group</taxon>
        <taxon>Rhamneae</taxon>
        <taxon>Rhamnella</taxon>
    </lineage>
</organism>
<comment type="cofactor">
    <cofactor evidence="1">
        <name>Mg(2+)</name>
        <dbReference type="ChEBI" id="CHEBI:18420"/>
    </cofactor>
</comment>
<proteinExistence type="predicted"/>
<dbReference type="Gene3D" id="1.50.10.160">
    <property type="match status" value="1"/>
</dbReference>
<dbReference type="InterPro" id="IPR008930">
    <property type="entry name" value="Terpenoid_cyclase/PrenylTrfase"/>
</dbReference>
<dbReference type="Pfam" id="PF01397">
    <property type="entry name" value="Terpene_synth"/>
    <property type="match status" value="1"/>
</dbReference>
<gene>
    <name evidence="7" type="ORF">FNV43_RR07621</name>
</gene>
<evidence type="ECO:0000256" key="2">
    <source>
        <dbReference type="ARBA" id="ARBA00022723"/>
    </source>
</evidence>
<evidence type="ECO:0008006" key="9">
    <source>
        <dbReference type="Google" id="ProtNLM"/>
    </source>
</evidence>
<dbReference type="InterPro" id="IPR005630">
    <property type="entry name" value="Terpene_synthase_metal-bd"/>
</dbReference>
<dbReference type="PANTHER" id="PTHR31739">
    <property type="entry name" value="ENT-COPALYL DIPHOSPHATE SYNTHASE, CHLOROPLASTIC"/>
    <property type="match status" value="1"/>
</dbReference>
<evidence type="ECO:0000256" key="1">
    <source>
        <dbReference type="ARBA" id="ARBA00001946"/>
    </source>
</evidence>
<evidence type="ECO:0000313" key="7">
    <source>
        <dbReference type="EMBL" id="KAF3451526.1"/>
    </source>
</evidence>
<dbReference type="InterPro" id="IPR050148">
    <property type="entry name" value="Terpene_synthase-like"/>
</dbReference>
<dbReference type="AlphaFoldDB" id="A0A8K0HFL9"/>
<accession>A0A8K0HFL9</accession>
<dbReference type="SUPFAM" id="SSF48239">
    <property type="entry name" value="Terpenoid cyclases/Protein prenyltransferases"/>
    <property type="match status" value="3"/>
</dbReference>
<dbReference type="GO" id="GO:0010333">
    <property type="term" value="F:terpene synthase activity"/>
    <property type="evidence" value="ECO:0007669"/>
    <property type="project" value="InterPro"/>
</dbReference>
<evidence type="ECO:0000313" key="8">
    <source>
        <dbReference type="Proteomes" id="UP000796880"/>
    </source>
</evidence>